<feature type="compositionally biased region" description="Basic and acidic residues" evidence="2">
    <location>
        <begin position="472"/>
        <end position="491"/>
    </location>
</feature>
<feature type="compositionally biased region" description="Basic and acidic residues" evidence="2">
    <location>
        <begin position="589"/>
        <end position="601"/>
    </location>
</feature>
<organism evidence="3 4">
    <name type="scientific">Glossina austeni</name>
    <name type="common">Savannah tsetse fly</name>
    <dbReference type="NCBI Taxonomy" id="7395"/>
    <lineage>
        <taxon>Eukaryota</taxon>
        <taxon>Metazoa</taxon>
        <taxon>Ecdysozoa</taxon>
        <taxon>Arthropoda</taxon>
        <taxon>Hexapoda</taxon>
        <taxon>Insecta</taxon>
        <taxon>Pterygota</taxon>
        <taxon>Neoptera</taxon>
        <taxon>Endopterygota</taxon>
        <taxon>Diptera</taxon>
        <taxon>Brachycera</taxon>
        <taxon>Muscomorpha</taxon>
        <taxon>Hippoboscoidea</taxon>
        <taxon>Glossinidae</taxon>
        <taxon>Glossina</taxon>
    </lineage>
</organism>
<reference evidence="3" key="1">
    <citation type="submission" date="2020-05" db="UniProtKB">
        <authorList>
            <consortium name="EnsemblMetazoa"/>
        </authorList>
    </citation>
    <scope>IDENTIFICATION</scope>
    <source>
        <strain evidence="3">TTRI</strain>
    </source>
</reference>
<dbReference type="FunFam" id="1.25.10.10:FF:000331">
    <property type="entry name" value="Phosphoprotein phosphatase, putative"/>
    <property type="match status" value="2"/>
</dbReference>
<dbReference type="GO" id="GO:0005634">
    <property type="term" value="C:nucleus"/>
    <property type="evidence" value="ECO:0007669"/>
    <property type="project" value="TreeGrafter"/>
</dbReference>
<feature type="compositionally biased region" description="Low complexity" evidence="2">
    <location>
        <begin position="547"/>
        <end position="563"/>
    </location>
</feature>
<feature type="compositionally biased region" description="Low complexity" evidence="2">
    <location>
        <begin position="632"/>
        <end position="649"/>
    </location>
</feature>
<dbReference type="Proteomes" id="UP000078200">
    <property type="component" value="Unassembled WGS sequence"/>
</dbReference>
<evidence type="ECO:0000256" key="1">
    <source>
        <dbReference type="ARBA" id="ARBA00009745"/>
    </source>
</evidence>
<dbReference type="EnsemblMetazoa" id="GAUT016055-RA">
    <property type="protein sequence ID" value="GAUT016055-PA"/>
    <property type="gene ID" value="GAUT016055"/>
</dbReference>
<dbReference type="STRING" id="7395.A0A1A9UUP4"/>
<dbReference type="GO" id="GO:0007165">
    <property type="term" value="P:signal transduction"/>
    <property type="evidence" value="ECO:0007669"/>
    <property type="project" value="InterPro"/>
</dbReference>
<feature type="region of interest" description="Disordered" evidence="2">
    <location>
        <begin position="684"/>
        <end position="803"/>
    </location>
</feature>
<feature type="compositionally biased region" description="Low complexity" evidence="2">
    <location>
        <begin position="434"/>
        <end position="463"/>
    </location>
</feature>
<feature type="region of interest" description="Disordered" evidence="2">
    <location>
        <begin position="434"/>
        <end position="649"/>
    </location>
</feature>
<dbReference type="SUPFAM" id="SSF48371">
    <property type="entry name" value="ARM repeat"/>
    <property type="match status" value="2"/>
</dbReference>
<feature type="compositionally biased region" description="Basic and acidic residues" evidence="2">
    <location>
        <begin position="684"/>
        <end position="705"/>
    </location>
</feature>
<dbReference type="GO" id="GO:0072542">
    <property type="term" value="F:protein phosphatase activator activity"/>
    <property type="evidence" value="ECO:0007669"/>
    <property type="project" value="TreeGrafter"/>
</dbReference>
<feature type="compositionally biased region" description="Basic and acidic residues" evidence="2">
    <location>
        <begin position="1"/>
        <end position="14"/>
    </location>
</feature>
<keyword evidence="4" id="KW-1185">Reference proteome</keyword>
<evidence type="ECO:0000313" key="4">
    <source>
        <dbReference type="Proteomes" id="UP000078200"/>
    </source>
</evidence>
<evidence type="ECO:0000256" key="2">
    <source>
        <dbReference type="SAM" id="MobiDB-lite"/>
    </source>
</evidence>
<dbReference type="Gene3D" id="1.25.10.10">
    <property type="entry name" value="Leucine-rich Repeat Variant"/>
    <property type="match status" value="2"/>
</dbReference>
<evidence type="ECO:0000313" key="3">
    <source>
        <dbReference type="EnsemblMetazoa" id="GAUT016055-PA"/>
    </source>
</evidence>
<proteinExistence type="inferred from homology"/>
<feature type="compositionally biased region" description="Basic and acidic residues" evidence="2">
    <location>
        <begin position="739"/>
        <end position="754"/>
    </location>
</feature>
<feature type="compositionally biased region" description="Low complexity" evidence="2">
    <location>
        <begin position="761"/>
        <end position="785"/>
    </location>
</feature>
<comment type="similarity">
    <text evidence="1">Belongs to the phosphatase 2A regulatory subunit B56 family.</text>
</comment>
<dbReference type="InterPro" id="IPR011989">
    <property type="entry name" value="ARM-like"/>
</dbReference>
<evidence type="ECO:0008006" key="5">
    <source>
        <dbReference type="Google" id="ProtNLM"/>
    </source>
</evidence>
<dbReference type="GO" id="GO:0005829">
    <property type="term" value="C:cytosol"/>
    <property type="evidence" value="ECO:0007669"/>
    <property type="project" value="TreeGrafter"/>
</dbReference>
<dbReference type="Pfam" id="PF01603">
    <property type="entry name" value="B56"/>
    <property type="match status" value="2"/>
</dbReference>
<dbReference type="VEuPathDB" id="VectorBase:GAUT016055"/>
<dbReference type="InterPro" id="IPR016024">
    <property type="entry name" value="ARM-type_fold"/>
</dbReference>
<accession>A0A1A9UUP4</accession>
<dbReference type="PANTHER" id="PTHR10257:SF5">
    <property type="entry name" value="WIDERBORST, ISOFORM H"/>
    <property type="match status" value="1"/>
</dbReference>
<protein>
    <recommendedName>
        <fullName evidence="5">Serine/threonine protein phosphatase 2A regulatory subunit</fullName>
    </recommendedName>
</protein>
<dbReference type="InterPro" id="IPR002554">
    <property type="entry name" value="PP2A_B56"/>
</dbReference>
<feature type="compositionally biased region" description="Basic and acidic residues" evidence="2">
    <location>
        <begin position="714"/>
        <end position="724"/>
    </location>
</feature>
<dbReference type="PANTHER" id="PTHR10257">
    <property type="entry name" value="SERINE/THREONINE PROTEIN PHOSPHATASE 2A PP2A REGULATORY SUBUNIT B"/>
    <property type="match status" value="1"/>
</dbReference>
<dbReference type="AlphaFoldDB" id="A0A1A9UUP4"/>
<feature type="region of interest" description="Disordered" evidence="2">
    <location>
        <begin position="1230"/>
        <end position="1250"/>
    </location>
</feature>
<sequence>MVSRENFKRNDPFERFSPMKKMKKPQGQSRYLHSDNEELKPLPYLNPNMNPRKQEAVFISKLRQCCVLFHFETPDIDSEGKKIKCNALKNIIHYLTHGRNVLTDAIYPEVVDMFACNIFHTLPPNEFADVDAKETIFEKSWTHLNLVYEVFLSFLESRDFQSFFAAPYINEKFIIQLLKLFDSVNRVERQLLKIILHRIYNRCVSLRETIKREVKYVLIGFINGTEHLNGINEILNFMESLIIGFAAPLKFEYKEFMIKVLVPLHKKENLSAFYEQLSACMMPLIKKEPLLCRPVIRGLLRIWPKSSARKEIIYLNEIEVMIEEISLLDFYRVQKHLFRQISKCVSSPHYQVAKNALNFCRNKYVVNLIMQNCDEIMPLIVPAVNDISKHYWNKTILLLSRAVLIKFQRMNPGLFSELIQSEIEELARRGQAVQQAQMQQRQDGEQQQQNVEQQQAQQMGQQQREQEEEERQEQLHEETEQQKQGQPEHPEQYQQQLLEQRNQQQQQQQQIRQHEHVQEKQEDDQQYQQEPIQQQEQMTEEQRERQQQGLQKRSGQYYQQLQLHQKEQQQQEQACEQKEEEELWGQDKMPQDQDEQLREHALQQWEQYQHNQVEQDRKEHQQQLQEQRKGQPQEQQRMPQVLQKQLQQAQLEEEEQYKQQKLKQLLQQLEEQIEFPKLPREVVERQEYEAQQHQQQAEKQEDKQTQEQQQSQGELRKQQPEEQAPHLQQEKQAGLQEQKQPEEESELQKRHQDQQEEDQGQIEQQLQQHQVEQEQPLEQQDQQRQPQEEGEIEIEGEGEGEGEEKKLEKVFLDEIDPYNLCSLSKKIKTKQTFVRYRNSQADELERLPPLKYKHSAIKQEQLLIRKLRQCCTPLNFVEPIIEWRAKLIKYDTLSELSIYITRARGVLTETVYPEIINMVSCNIFRTLPPQDYKDFDNDVNFPIIDAAWPSLQLVYDVFASFLYSKAFRGNIAENFIDEKFISELLELFDTEDERERVALKNVLHRIYSNCINLREFIKKHIVFVFLTFIYETRHFSGIGELLEVLASIVKGFGVPLKIEYKNFLFKVLLPMHKLKCLSLYHEKLSYCVLQFLIKDPLLAEPFIKGLLNIWPRSHAQKEAMFLVEIDEILSVITLPPIKTIQERLFIKLFKCLSSTHFLVARYARHIWNKATFISAINKNNAIFSSVKLDAENFELINDLINIYENAKRESAVKEVRKKFPYLESNLAANSNVPAKEEGEGGQQQDPNRLA</sequence>
<name>A0A1A9UUP4_GLOAU</name>
<feature type="compositionally biased region" description="Low complexity" evidence="2">
    <location>
        <begin position="526"/>
        <end position="537"/>
    </location>
</feature>
<feature type="region of interest" description="Disordered" evidence="2">
    <location>
        <begin position="1"/>
        <end position="33"/>
    </location>
</feature>
<feature type="compositionally biased region" description="Low complexity" evidence="2">
    <location>
        <begin position="492"/>
        <end position="511"/>
    </location>
</feature>
<feature type="compositionally biased region" description="Acidic residues" evidence="2">
    <location>
        <begin position="788"/>
        <end position="802"/>
    </location>
</feature>
<dbReference type="GO" id="GO:0000159">
    <property type="term" value="C:protein phosphatase type 2A complex"/>
    <property type="evidence" value="ECO:0007669"/>
    <property type="project" value="InterPro"/>
</dbReference>
<feature type="compositionally biased region" description="Basic and acidic residues" evidence="2">
    <location>
        <begin position="613"/>
        <end position="631"/>
    </location>
</feature>